<feature type="coiled-coil region" evidence="1">
    <location>
        <begin position="198"/>
        <end position="233"/>
    </location>
</feature>
<evidence type="ECO:0008006" key="5">
    <source>
        <dbReference type="Google" id="ProtNLM"/>
    </source>
</evidence>
<dbReference type="AlphaFoldDB" id="A0A1M6FPI3"/>
<feature type="signal peptide" evidence="2">
    <location>
        <begin position="1"/>
        <end position="23"/>
    </location>
</feature>
<gene>
    <name evidence="3" type="ORF">SAMN05444363_2274</name>
</gene>
<keyword evidence="1" id="KW-0175">Coiled coil</keyword>
<evidence type="ECO:0000256" key="2">
    <source>
        <dbReference type="SAM" id="SignalP"/>
    </source>
</evidence>
<evidence type="ECO:0000256" key="1">
    <source>
        <dbReference type="SAM" id="Coils"/>
    </source>
</evidence>
<feature type="chain" id="PRO_5012974541" description="GLPGLI family protein" evidence="2">
    <location>
        <begin position="24"/>
        <end position="260"/>
    </location>
</feature>
<evidence type="ECO:0000313" key="3">
    <source>
        <dbReference type="EMBL" id="SHI99580.1"/>
    </source>
</evidence>
<keyword evidence="2" id="KW-0732">Signal</keyword>
<evidence type="ECO:0000313" key="4">
    <source>
        <dbReference type="Proteomes" id="UP000184488"/>
    </source>
</evidence>
<name>A0A1M6FPI3_9FLAO</name>
<proteinExistence type="predicted"/>
<dbReference type="STRING" id="415425.SAMN05444363_2274"/>
<reference evidence="4" key="1">
    <citation type="submission" date="2016-11" db="EMBL/GenBank/DDBJ databases">
        <authorList>
            <person name="Varghese N."/>
            <person name="Submissions S."/>
        </authorList>
    </citation>
    <scope>NUCLEOTIDE SEQUENCE [LARGE SCALE GENOMIC DNA]</scope>
    <source>
        <strain evidence="4">DSM 18829</strain>
    </source>
</reference>
<protein>
    <recommendedName>
        <fullName evidence="5">GLPGLI family protein</fullName>
    </recommendedName>
</protein>
<organism evidence="3 4">
    <name type="scientific">Flavobacterium terrae</name>
    <dbReference type="NCBI Taxonomy" id="415425"/>
    <lineage>
        <taxon>Bacteria</taxon>
        <taxon>Pseudomonadati</taxon>
        <taxon>Bacteroidota</taxon>
        <taxon>Flavobacteriia</taxon>
        <taxon>Flavobacteriales</taxon>
        <taxon>Flavobacteriaceae</taxon>
        <taxon>Flavobacterium</taxon>
    </lineage>
</organism>
<accession>A0A1M6FPI3</accession>
<dbReference type="OrthoDB" id="1366264at2"/>
<keyword evidence="4" id="KW-1185">Reference proteome</keyword>
<dbReference type="EMBL" id="FQZI01000004">
    <property type="protein sequence ID" value="SHI99580.1"/>
    <property type="molecule type" value="Genomic_DNA"/>
</dbReference>
<sequence length="260" mass="30496">MKRLFILILVLNSILLNARFQNATILFNDGHSETGLVKSFLEQRTISAGFSSNLEHELNLDDKIIKFKLSNDAEVKDLSIDDIKQITISYENNYSITYRVLYLKELDKKGDFKEKSRKVFLPLLKEGKINIYGLRYSTQTGSGSGPYTGEVFYYQNAKEDYAINYFNMGFSAMFNIQERTLNPFRILFKDCPSALKEIDNFQNKWKNASKEERKAKKEEEKKLMKEYGELDKNQRKDLLNVHHYQFNDFEKLISSYENCN</sequence>
<dbReference type="RefSeq" id="WP_073311515.1">
    <property type="nucleotide sequence ID" value="NZ_FQZI01000004.1"/>
</dbReference>
<dbReference type="Proteomes" id="UP000184488">
    <property type="component" value="Unassembled WGS sequence"/>
</dbReference>